<organism evidence="2 3">
    <name type="scientific">Jaminaea rosea</name>
    <dbReference type="NCBI Taxonomy" id="1569628"/>
    <lineage>
        <taxon>Eukaryota</taxon>
        <taxon>Fungi</taxon>
        <taxon>Dikarya</taxon>
        <taxon>Basidiomycota</taxon>
        <taxon>Ustilaginomycotina</taxon>
        <taxon>Exobasidiomycetes</taxon>
        <taxon>Microstromatales</taxon>
        <taxon>Microstromatales incertae sedis</taxon>
        <taxon>Jaminaea</taxon>
    </lineage>
</organism>
<evidence type="ECO:0000313" key="3">
    <source>
        <dbReference type="Proteomes" id="UP000245884"/>
    </source>
</evidence>
<name>A0A316UT77_9BASI</name>
<protein>
    <submittedName>
        <fullName evidence="2">Uncharacterized protein</fullName>
    </submittedName>
</protein>
<dbReference type="EMBL" id="KZ819665">
    <property type="protein sequence ID" value="PWN28499.1"/>
    <property type="molecule type" value="Genomic_DNA"/>
</dbReference>
<accession>A0A316UT77</accession>
<dbReference type="Proteomes" id="UP000245884">
    <property type="component" value="Unassembled WGS sequence"/>
</dbReference>
<evidence type="ECO:0000256" key="1">
    <source>
        <dbReference type="SAM" id="MobiDB-lite"/>
    </source>
</evidence>
<gene>
    <name evidence="2" type="ORF">BDZ90DRAFT_149979</name>
</gene>
<dbReference type="GeneID" id="37025349"/>
<reference evidence="2 3" key="1">
    <citation type="journal article" date="2018" name="Mol. Biol. Evol.">
        <title>Broad Genomic Sampling Reveals a Smut Pathogenic Ancestry of the Fungal Clade Ustilaginomycotina.</title>
        <authorList>
            <person name="Kijpornyongpan T."/>
            <person name="Mondo S.J."/>
            <person name="Barry K."/>
            <person name="Sandor L."/>
            <person name="Lee J."/>
            <person name="Lipzen A."/>
            <person name="Pangilinan J."/>
            <person name="LaButti K."/>
            <person name="Hainaut M."/>
            <person name="Henrissat B."/>
            <person name="Grigoriev I.V."/>
            <person name="Spatafora J.W."/>
            <person name="Aime M.C."/>
        </authorList>
    </citation>
    <scope>NUCLEOTIDE SEQUENCE [LARGE SCALE GENOMIC DNA]</scope>
    <source>
        <strain evidence="2 3">MCA 5214</strain>
    </source>
</reference>
<proteinExistence type="predicted"/>
<dbReference type="AlphaFoldDB" id="A0A316UT77"/>
<keyword evidence="3" id="KW-1185">Reference proteome</keyword>
<feature type="region of interest" description="Disordered" evidence="1">
    <location>
        <begin position="142"/>
        <end position="165"/>
    </location>
</feature>
<evidence type="ECO:0000313" key="2">
    <source>
        <dbReference type="EMBL" id="PWN28499.1"/>
    </source>
</evidence>
<dbReference type="RefSeq" id="XP_025363111.1">
    <property type="nucleotide sequence ID" value="XM_025503526.1"/>
</dbReference>
<sequence>MVALIFCQYRKSHQQQTTERIMDPTSPIEALRDCLFSRCLVQPPLQSLNDEILPPPRMPTTEAALRRDVEETRDRCRQAIAEELVPSAGVFSQEDAMGLDQQEEPLPPTAVLKPWLPTFAGRNPTVWRHAADEQTAGLLQGRSFSAPGASSSAAASSSTPSASSSFLSARASSSRARYGTARGRPARVELLMLIGNHDGEEFVFGQTRANAPYAAGQGITITRRRTALITLLEKMRLRCGADLPPVMGNPWTGFWRGSVECRDLREAIRERVT</sequence>